<evidence type="ECO:0000313" key="1">
    <source>
        <dbReference type="EMBL" id="KAK7234518.1"/>
    </source>
</evidence>
<evidence type="ECO:0000313" key="2">
    <source>
        <dbReference type="Proteomes" id="UP001363151"/>
    </source>
</evidence>
<organism evidence="1 2">
    <name type="scientific">Aureococcus anophagefferens</name>
    <name type="common">Harmful bloom alga</name>
    <dbReference type="NCBI Taxonomy" id="44056"/>
    <lineage>
        <taxon>Eukaryota</taxon>
        <taxon>Sar</taxon>
        <taxon>Stramenopiles</taxon>
        <taxon>Ochrophyta</taxon>
        <taxon>Pelagophyceae</taxon>
        <taxon>Pelagomonadales</taxon>
        <taxon>Pelagomonadaceae</taxon>
        <taxon>Aureococcus</taxon>
    </lineage>
</organism>
<protein>
    <submittedName>
        <fullName evidence="1">Uncharacterized protein</fullName>
    </submittedName>
</protein>
<sequence length="393" mass="39755">MTNETEWNGNVFSSKCLPITLAARGVKVDLWDAFIGDLLGLSSLGLGRLECCVVATVGCPVFCCSQLERSSSSLCAGRARLWRERANAVCLRHAPAFGVLGISLQATVATDDISRGDGPSDIGEPWQGTCVEFSWTPPATALVLREGGDGSLKPKPDSKTAYWEALPLGPADTPCVHVPVPPGMAPGARLQVLAPQGGAFVVQVPNPPPATILVQVPPGLSTAAMDPDPSSPKATSIPVPTLNQLAAGNQLAAPTSPQMQRDAAVAGQVVGVAAMAPGAPPMNPVVAGAAAGPVAQVVGGGALPSGQVVGAAQPYTEQYVAAVRRNSMRQEIPVATVQRVSMTGADADWKGFGKDGANAKSSGAADALHAAEAVALIGAAAAAAGIAISKSMK</sequence>
<gene>
    <name evidence="1" type="ORF">SO694_00194039</name>
</gene>
<keyword evidence="2" id="KW-1185">Reference proteome</keyword>
<dbReference type="EMBL" id="JBBJCI010000321">
    <property type="protein sequence ID" value="KAK7234518.1"/>
    <property type="molecule type" value="Genomic_DNA"/>
</dbReference>
<proteinExistence type="predicted"/>
<name>A0ABR1FNV5_AURAN</name>
<dbReference type="Proteomes" id="UP001363151">
    <property type="component" value="Unassembled WGS sequence"/>
</dbReference>
<accession>A0ABR1FNV5</accession>
<reference evidence="1 2" key="1">
    <citation type="submission" date="2024-03" db="EMBL/GenBank/DDBJ databases">
        <title>Aureococcus anophagefferens CCMP1851 and Kratosvirus quantuckense: Draft genome of a second virus-susceptible host strain in the model system.</title>
        <authorList>
            <person name="Chase E."/>
            <person name="Truchon A.R."/>
            <person name="Schepens W."/>
            <person name="Wilhelm S.W."/>
        </authorList>
    </citation>
    <scope>NUCLEOTIDE SEQUENCE [LARGE SCALE GENOMIC DNA]</scope>
    <source>
        <strain evidence="1 2">CCMP1851</strain>
    </source>
</reference>
<comment type="caution">
    <text evidence="1">The sequence shown here is derived from an EMBL/GenBank/DDBJ whole genome shotgun (WGS) entry which is preliminary data.</text>
</comment>